<name>A0ABD2YAS6_9GENT</name>
<sequence length="204" mass="23591">MRADSNLENDMILCSDNSVDVQFALNTTEEQDDTNALQNISKKINEDLNEYKTPLEPCEGMIFDDLEDCHTFYKAYSEKRSFSEQYILDRWTINAKDKGYDETFADNLEEPQDGFELLRNNLIIEFLEVVEMGYCSQEQYNKIKCAIKKIREEFLIMGNSSENLMGCDFLASAVAQDIDDQVMSNVDFKLQNPTHAFQDVVLNH</sequence>
<organism evidence="1 2">
    <name type="scientific">Cinchona calisaya</name>
    <dbReference type="NCBI Taxonomy" id="153742"/>
    <lineage>
        <taxon>Eukaryota</taxon>
        <taxon>Viridiplantae</taxon>
        <taxon>Streptophyta</taxon>
        <taxon>Embryophyta</taxon>
        <taxon>Tracheophyta</taxon>
        <taxon>Spermatophyta</taxon>
        <taxon>Magnoliopsida</taxon>
        <taxon>eudicotyledons</taxon>
        <taxon>Gunneridae</taxon>
        <taxon>Pentapetalae</taxon>
        <taxon>asterids</taxon>
        <taxon>lamiids</taxon>
        <taxon>Gentianales</taxon>
        <taxon>Rubiaceae</taxon>
        <taxon>Cinchonoideae</taxon>
        <taxon>Cinchoneae</taxon>
        <taxon>Cinchona</taxon>
    </lineage>
</organism>
<dbReference type="Proteomes" id="UP001630127">
    <property type="component" value="Unassembled WGS sequence"/>
</dbReference>
<reference evidence="1 2" key="1">
    <citation type="submission" date="2024-11" db="EMBL/GenBank/DDBJ databases">
        <title>A near-complete genome assembly of Cinchona calisaya.</title>
        <authorList>
            <person name="Lian D.C."/>
            <person name="Zhao X.W."/>
            <person name="Wei L."/>
        </authorList>
    </citation>
    <scope>NUCLEOTIDE SEQUENCE [LARGE SCALE GENOMIC DNA]</scope>
    <source>
        <tissue evidence="1">Nenye</tissue>
    </source>
</reference>
<dbReference type="AlphaFoldDB" id="A0ABD2YAS6"/>
<protein>
    <submittedName>
        <fullName evidence="1">Uncharacterized protein</fullName>
    </submittedName>
</protein>
<gene>
    <name evidence="1" type="ORF">ACH5RR_037598</name>
</gene>
<evidence type="ECO:0000313" key="1">
    <source>
        <dbReference type="EMBL" id="KAL3503149.1"/>
    </source>
</evidence>
<proteinExistence type="predicted"/>
<dbReference type="EMBL" id="JBJUIK010000015">
    <property type="protein sequence ID" value="KAL3503149.1"/>
    <property type="molecule type" value="Genomic_DNA"/>
</dbReference>
<comment type="caution">
    <text evidence="1">The sequence shown here is derived from an EMBL/GenBank/DDBJ whole genome shotgun (WGS) entry which is preliminary data.</text>
</comment>
<accession>A0ABD2YAS6</accession>
<keyword evidence="2" id="KW-1185">Reference proteome</keyword>
<evidence type="ECO:0000313" key="2">
    <source>
        <dbReference type="Proteomes" id="UP001630127"/>
    </source>
</evidence>